<dbReference type="InterPro" id="IPR011744">
    <property type="entry name" value="ATPase_gene1"/>
</dbReference>
<reference evidence="3 4" key="1">
    <citation type="journal article" date="2020" name="Microorganisms">
        <title>Osmotic Adaptation and Compatible Solute Biosynthesis of Phototrophic Bacteria as Revealed from Genome Analyses.</title>
        <authorList>
            <person name="Imhoff J.F."/>
            <person name="Rahn T."/>
            <person name="Kunzel S."/>
            <person name="Keller A."/>
            <person name="Neulinger S.C."/>
        </authorList>
    </citation>
    <scope>NUCLEOTIDE SEQUENCE [LARGE SCALE GENOMIC DNA]</scope>
    <source>
        <strain evidence="3 4">DSM 21303</strain>
    </source>
</reference>
<gene>
    <name evidence="3" type="ORF">CKO25_18565</name>
</gene>
<keyword evidence="4" id="KW-1185">Reference proteome</keyword>
<evidence type="ECO:0000313" key="4">
    <source>
        <dbReference type="Proteomes" id="UP001138802"/>
    </source>
</evidence>
<keyword evidence="2" id="KW-0812">Transmembrane</keyword>
<proteinExistence type="predicted"/>
<keyword evidence="2" id="KW-0472">Membrane</keyword>
<feature type="region of interest" description="Disordered" evidence="1">
    <location>
        <begin position="82"/>
        <end position="139"/>
    </location>
</feature>
<dbReference type="InterPro" id="IPR032820">
    <property type="entry name" value="ATPase_put"/>
</dbReference>
<keyword evidence="2" id="KW-1133">Transmembrane helix</keyword>
<feature type="compositionally biased region" description="Basic and acidic residues" evidence="1">
    <location>
        <begin position="89"/>
        <end position="98"/>
    </location>
</feature>
<feature type="compositionally biased region" description="Basic residues" evidence="1">
    <location>
        <begin position="99"/>
        <end position="121"/>
    </location>
</feature>
<protein>
    <recommendedName>
        <fullName evidence="5">F0F1 ATP synthase subunit</fullName>
    </recommendedName>
</protein>
<evidence type="ECO:0000313" key="3">
    <source>
        <dbReference type="EMBL" id="MBK1646605.1"/>
    </source>
</evidence>
<evidence type="ECO:0000256" key="1">
    <source>
        <dbReference type="SAM" id="MobiDB-lite"/>
    </source>
</evidence>
<dbReference type="Pfam" id="PF09527">
    <property type="entry name" value="ATPase_gene1"/>
    <property type="match status" value="1"/>
</dbReference>
<comment type="caution">
    <text evidence="3">The sequence shown here is derived from an EMBL/GenBank/DDBJ whole genome shotgun (WGS) entry which is preliminary data.</text>
</comment>
<evidence type="ECO:0000256" key="2">
    <source>
        <dbReference type="SAM" id="Phobius"/>
    </source>
</evidence>
<evidence type="ECO:0008006" key="5">
    <source>
        <dbReference type="Google" id="ProtNLM"/>
    </source>
</evidence>
<accession>A0A9X0WLJ1</accession>
<feature type="transmembrane region" description="Helical" evidence="2">
    <location>
        <begin position="20"/>
        <end position="46"/>
    </location>
</feature>
<sequence>MPSRLGYLKVRRDPTPGVWFGLGMIGLIGWSVVVPTLLGAALGLWLDAHYPASHSWTLALLVAGLTLGCFNAWNSVTKEERAVAGGGGEHSRRSERVLRWRRQVKRPRPRKHRRDWPRCTRRLPVQSGPQARRHTQEDV</sequence>
<name>A0A9X0WLJ1_9GAMM</name>
<dbReference type="NCBIfam" id="TIGR02230">
    <property type="entry name" value="ATPase_gene1"/>
    <property type="match status" value="1"/>
</dbReference>
<dbReference type="EMBL" id="NRSD01000028">
    <property type="protein sequence ID" value="MBK1646605.1"/>
    <property type="molecule type" value="Genomic_DNA"/>
</dbReference>
<dbReference type="Proteomes" id="UP001138802">
    <property type="component" value="Unassembled WGS sequence"/>
</dbReference>
<feature type="transmembrane region" description="Helical" evidence="2">
    <location>
        <begin position="52"/>
        <end position="73"/>
    </location>
</feature>
<dbReference type="AlphaFoldDB" id="A0A9X0WLJ1"/>
<organism evidence="3 4">
    <name type="scientific">Thiocapsa imhoffii</name>
    <dbReference type="NCBI Taxonomy" id="382777"/>
    <lineage>
        <taxon>Bacteria</taxon>
        <taxon>Pseudomonadati</taxon>
        <taxon>Pseudomonadota</taxon>
        <taxon>Gammaproteobacteria</taxon>
        <taxon>Chromatiales</taxon>
        <taxon>Chromatiaceae</taxon>
        <taxon>Thiocapsa</taxon>
    </lineage>
</organism>